<sequence length="143" mass="16250">MNLRRRLVFEPIGFQLAPMIDVILFLLSFFLLTWNLARYEADLSIKVPKAKHGQEPNRLPGEAVVNVSKDGKVNLNRRVVSREELEEILKGLVEQYPDQAVIIRADSDTSYQVIVNVLDVCRAANVWNIAFATTRPEEKTSTP</sequence>
<accession>A0A8J2BRH5</accession>
<comment type="subcellular location">
    <subcellularLocation>
        <location evidence="1">Cell membrane</location>
        <topology evidence="1">Single-pass membrane protein</topology>
    </subcellularLocation>
    <subcellularLocation>
        <location evidence="7">Cell membrane</location>
        <topology evidence="7">Single-pass type II membrane protein</topology>
    </subcellularLocation>
</comment>
<keyword evidence="3" id="KW-1003">Cell membrane</keyword>
<keyword evidence="6 8" id="KW-0472">Membrane</keyword>
<dbReference type="GO" id="GO:0005886">
    <property type="term" value="C:plasma membrane"/>
    <property type="evidence" value="ECO:0007669"/>
    <property type="project" value="UniProtKB-SubCell"/>
</dbReference>
<dbReference type="RefSeq" id="WP_174582952.1">
    <property type="nucleotide sequence ID" value="NZ_CAJNOB010000007.1"/>
</dbReference>
<dbReference type="Gene3D" id="3.30.420.270">
    <property type="match status" value="1"/>
</dbReference>
<protein>
    <submittedName>
        <fullName evidence="9">Biopolymer transport protein ExbD/TolR</fullName>
    </submittedName>
</protein>
<gene>
    <name evidence="9" type="ORF">MPNT_150023</name>
</gene>
<evidence type="ECO:0000256" key="2">
    <source>
        <dbReference type="ARBA" id="ARBA00005811"/>
    </source>
</evidence>
<name>A0A8J2BRH5_9BACT</name>
<keyword evidence="5 8" id="KW-1133">Transmembrane helix</keyword>
<comment type="similarity">
    <text evidence="2 7">Belongs to the ExbD/TolR family.</text>
</comment>
<dbReference type="Proteomes" id="UP000663859">
    <property type="component" value="Unassembled WGS sequence"/>
</dbReference>
<evidence type="ECO:0000256" key="7">
    <source>
        <dbReference type="RuleBase" id="RU003879"/>
    </source>
</evidence>
<dbReference type="InterPro" id="IPR003400">
    <property type="entry name" value="ExbD"/>
</dbReference>
<dbReference type="GO" id="GO:0022857">
    <property type="term" value="F:transmembrane transporter activity"/>
    <property type="evidence" value="ECO:0007669"/>
    <property type="project" value="InterPro"/>
</dbReference>
<dbReference type="EMBL" id="CAJNOB010000007">
    <property type="protein sequence ID" value="CAF0693937.1"/>
    <property type="molecule type" value="Genomic_DNA"/>
</dbReference>
<keyword evidence="7" id="KW-0813">Transport</keyword>
<dbReference type="AlphaFoldDB" id="A0A8J2BRH5"/>
<reference evidence="9" key="1">
    <citation type="submission" date="2021-02" db="EMBL/GenBank/DDBJ databases">
        <authorList>
            <person name="Cremers G."/>
            <person name="Picone N."/>
        </authorList>
    </citation>
    <scope>NUCLEOTIDE SEQUENCE</scope>
    <source>
        <strain evidence="9">PQ17</strain>
    </source>
</reference>
<evidence type="ECO:0000313" key="10">
    <source>
        <dbReference type="Proteomes" id="UP000663859"/>
    </source>
</evidence>
<evidence type="ECO:0000256" key="1">
    <source>
        <dbReference type="ARBA" id="ARBA00004162"/>
    </source>
</evidence>
<evidence type="ECO:0000256" key="3">
    <source>
        <dbReference type="ARBA" id="ARBA00022475"/>
    </source>
</evidence>
<keyword evidence="4 7" id="KW-0812">Transmembrane</keyword>
<proteinExistence type="inferred from homology"/>
<dbReference type="PANTHER" id="PTHR30558:SF3">
    <property type="entry name" value="BIOPOLYMER TRANSPORT PROTEIN EXBD-RELATED"/>
    <property type="match status" value="1"/>
</dbReference>
<feature type="transmembrane region" description="Helical" evidence="8">
    <location>
        <begin position="12"/>
        <end position="37"/>
    </location>
</feature>
<keyword evidence="7" id="KW-0653">Protein transport</keyword>
<evidence type="ECO:0000256" key="5">
    <source>
        <dbReference type="ARBA" id="ARBA00022989"/>
    </source>
</evidence>
<dbReference type="GO" id="GO:0015031">
    <property type="term" value="P:protein transport"/>
    <property type="evidence" value="ECO:0007669"/>
    <property type="project" value="UniProtKB-KW"/>
</dbReference>
<dbReference type="Pfam" id="PF02472">
    <property type="entry name" value="ExbD"/>
    <property type="match status" value="1"/>
</dbReference>
<evidence type="ECO:0000313" key="9">
    <source>
        <dbReference type="EMBL" id="CAF0693937.1"/>
    </source>
</evidence>
<dbReference type="PANTHER" id="PTHR30558">
    <property type="entry name" value="EXBD MEMBRANE COMPONENT OF PMF-DRIVEN MACROMOLECULE IMPORT SYSTEM"/>
    <property type="match status" value="1"/>
</dbReference>
<comment type="caution">
    <text evidence="9">The sequence shown here is derived from an EMBL/GenBank/DDBJ whole genome shotgun (WGS) entry which is preliminary data.</text>
</comment>
<organism evidence="9 10">
    <name type="scientific">Candidatus Methylacidithermus pantelleriae</name>
    <dbReference type="NCBI Taxonomy" id="2744239"/>
    <lineage>
        <taxon>Bacteria</taxon>
        <taxon>Pseudomonadati</taxon>
        <taxon>Verrucomicrobiota</taxon>
        <taxon>Methylacidiphilae</taxon>
        <taxon>Methylacidiphilales</taxon>
        <taxon>Methylacidiphilaceae</taxon>
        <taxon>Candidatus Methylacidithermus</taxon>
    </lineage>
</organism>
<evidence type="ECO:0000256" key="8">
    <source>
        <dbReference type="SAM" id="Phobius"/>
    </source>
</evidence>
<evidence type="ECO:0000256" key="6">
    <source>
        <dbReference type="ARBA" id="ARBA00023136"/>
    </source>
</evidence>
<keyword evidence="10" id="KW-1185">Reference proteome</keyword>
<evidence type="ECO:0000256" key="4">
    <source>
        <dbReference type="ARBA" id="ARBA00022692"/>
    </source>
</evidence>